<evidence type="ECO:0000256" key="4">
    <source>
        <dbReference type="ARBA" id="ARBA00016337"/>
    </source>
</evidence>
<protein>
    <recommendedName>
        <fullName evidence="4 12">FAD:protein FMN transferase</fullName>
        <ecNumber evidence="3 12">2.7.1.180</ecNumber>
    </recommendedName>
    <alternativeName>
        <fullName evidence="10 12">Flavin transferase</fullName>
    </alternativeName>
</protein>
<evidence type="ECO:0000256" key="6">
    <source>
        <dbReference type="ARBA" id="ARBA00022679"/>
    </source>
</evidence>
<dbReference type="PANTHER" id="PTHR30040">
    <property type="entry name" value="THIAMINE BIOSYNTHESIS LIPOPROTEIN APBE"/>
    <property type="match status" value="1"/>
</dbReference>
<dbReference type="GO" id="GO:0016740">
    <property type="term" value="F:transferase activity"/>
    <property type="evidence" value="ECO:0007669"/>
    <property type="project" value="UniProtKB-KW"/>
</dbReference>
<comment type="caution">
    <text evidence="13">The sequence shown here is derived from an EMBL/GenBank/DDBJ whole genome shotgun (WGS) entry which is preliminary data.</text>
</comment>
<keyword evidence="6 12" id="KW-0808">Transferase</keyword>
<dbReference type="EC" id="2.7.1.180" evidence="3 12"/>
<sequence length="296" mass="32103">MAVQAISIHPQAAGLSVKFNAMASPCELLVDSVDQQLGEQLGQLVANEVWRIEQKYSRYNTQSVCSAINQSQGLPLAIDDETYALLNFAKLCFDLSDGLFDISSGILRRVWHFDCSDNLPTPAQISPLLPNIGFNKIVFDQSSITLPKGMELDFGGIGKEYAVDKCIQLLQAHSPVAALVNLGGDLAVTTERSDGQAWQIGIEHPGFVQQTMVVSLRSGALATSGDAKRYLLKDGIRYSHILNPRTGCSITDAPRSVTVAAPQCIQAGMLATLAMLQGRDAQILLDSQPLPHWIIR</sequence>
<dbReference type="Pfam" id="PF02424">
    <property type="entry name" value="ApbE"/>
    <property type="match status" value="1"/>
</dbReference>
<evidence type="ECO:0000256" key="12">
    <source>
        <dbReference type="PIRNR" id="PIRNR006268"/>
    </source>
</evidence>
<evidence type="ECO:0000256" key="1">
    <source>
        <dbReference type="ARBA" id="ARBA00001946"/>
    </source>
</evidence>
<keyword evidence="5 12" id="KW-0285">Flavoprotein</keyword>
<comment type="cofactor">
    <cofactor evidence="1">
        <name>Mg(2+)</name>
        <dbReference type="ChEBI" id="CHEBI:18420"/>
    </cofactor>
</comment>
<keyword evidence="9 12" id="KW-0460">Magnesium</keyword>
<dbReference type="InterPro" id="IPR024932">
    <property type="entry name" value="ApbE"/>
</dbReference>
<evidence type="ECO:0000256" key="9">
    <source>
        <dbReference type="ARBA" id="ARBA00022842"/>
    </source>
</evidence>
<evidence type="ECO:0000256" key="2">
    <source>
        <dbReference type="ARBA" id="ARBA00008282"/>
    </source>
</evidence>
<dbReference type="RefSeq" id="WP_404675919.1">
    <property type="nucleotide sequence ID" value="NZ_JBJDOT010000023.1"/>
</dbReference>
<keyword evidence="7 12" id="KW-0479">Metal-binding</keyword>
<dbReference type="EMBL" id="JBJDOT010000023">
    <property type="protein sequence ID" value="MFK3865335.1"/>
    <property type="molecule type" value="Genomic_DNA"/>
</dbReference>
<evidence type="ECO:0000256" key="7">
    <source>
        <dbReference type="ARBA" id="ARBA00022723"/>
    </source>
</evidence>
<evidence type="ECO:0000313" key="13">
    <source>
        <dbReference type="EMBL" id="MFK3865335.1"/>
    </source>
</evidence>
<comment type="catalytic activity">
    <reaction evidence="11 12">
        <text>L-threonyl-[protein] + FAD = FMN-L-threonyl-[protein] + AMP + H(+)</text>
        <dbReference type="Rhea" id="RHEA:36847"/>
        <dbReference type="Rhea" id="RHEA-COMP:11060"/>
        <dbReference type="Rhea" id="RHEA-COMP:11061"/>
        <dbReference type="ChEBI" id="CHEBI:15378"/>
        <dbReference type="ChEBI" id="CHEBI:30013"/>
        <dbReference type="ChEBI" id="CHEBI:57692"/>
        <dbReference type="ChEBI" id="CHEBI:74257"/>
        <dbReference type="ChEBI" id="CHEBI:456215"/>
        <dbReference type="EC" id="2.7.1.180"/>
    </reaction>
</comment>
<evidence type="ECO:0000256" key="3">
    <source>
        <dbReference type="ARBA" id="ARBA00011955"/>
    </source>
</evidence>
<evidence type="ECO:0000313" key="14">
    <source>
        <dbReference type="Proteomes" id="UP001620262"/>
    </source>
</evidence>
<dbReference type="Proteomes" id="UP001620262">
    <property type="component" value="Unassembled WGS sequence"/>
</dbReference>
<evidence type="ECO:0000256" key="8">
    <source>
        <dbReference type="ARBA" id="ARBA00022827"/>
    </source>
</evidence>
<organism evidence="13 14">
    <name type="scientific">Pseudoalteromonas rhizosphaerae</name>
    <dbReference type="NCBI Taxonomy" id="2518973"/>
    <lineage>
        <taxon>Bacteria</taxon>
        <taxon>Pseudomonadati</taxon>
        <taxon>Pseudomonadota</taxon>
        <taxon>Gammaproteobacteria</taxon>
        <taxon>Alteromonadales</taxon>
        <taxon>Pseudoalteromonadaceae</taxon>
        <taxon>Pseudoalteromonas</taxon>
    </lineage>
</organism>
<comment type="similarity">
    <text evidence="2 12">Belongs to the ApbE family.</text>
</comment>
<evidence type="ECO:0000256" key="10">
    <source>
        <dbReference type="ARBA" id="ARBA00031306"/>
    </source>
</evidence>
<dbReference type="InterPro" id="IPR003374">
    <property type="entry name" value="ApbE-like_sf"/>
</dbReference>
<keyword evidence="8 12" id="KW-0274">FAD</keyword>
<dbReference type="SUPFAM" id="SSF143631">
    <property type="entry name" value="ApbE-like"/>
    <property type="match status" value="1"/>
</dbReference>
<evidence type="ECO:0000256" key="5">
    <source>
        <dbReference type="ARBA" id="ARBA00022630"/>
    </source>
</evidence>
<gene>
    <name evidence="13" type="ORF">ACI2JU_15865</name>
</gene>
<dbReference type="PANTHER" id="PTHR30040:SF2">
    <property type="entry name" value="FAD:PROTEIN FMN TRANSFERASE"/>
    <property type="match status" value="1"/>
</dbReference>
<accession>A0ABW8KZX2</accession>
<dbReference type="PIRSF" id="PIRSF006268">
    <property type="entry name" value="ApbE"/>
    <property type="match status" value="1"/>
</dbReference>
<reference evidence="13 14" key="1">
    <citation type="submission" date="2024-11" db="EMBL/GenBank/DDBJ databases">
        <title>The Natural Products Discovery Center: Release of the First 8490 Sequenced Strains for Exploring Actinobacteria Biosynthetic Diversity.</title>
        <authorList>
            <person name="Kalkreuter E."/>
            <person name="Kautsar S.A."/>
            <person name="Yang D."/>
            <person name="Bader C.D."/>
            <person name="Teijaro C.N."/>
            <person name="Fluegel L."/>
            <person name="Davis C.M."/>
            <person name="Simpson J.R."/>
            <person name="Lauterbach L."/>
            <person name="Steele A.D."/>
            <person name="Gui C."/>
            <person name="Meng S."/>
            <person name="Li G."/>
            <person name="Viehrig K."/>
            <person name="Ye F."/>
            <person name="Su P."/>
            <person name="Kiefer A.F."/>
            <person name="Nichols A."/>
            <person name="Cepeda A.J."/>
            <person name="Yan W."/>
            <person name="Fan B."/>
            <person name="Jiang Y."/>
            <person name="Adhikari A."/>
            <person name="Zheng C.-J."/>
            <person name="Schuster L."/>
            <person name="Cowan T.M."/>
            <person name="Smanski M.J."/>
            <person name="Chevrette M.G."/>
            <person name="De Carvalho L.P.S."/>
            <person name="Shen B."/>
        </authorList>
    </citation>
    <scope>NUCLEOTIDE SEQUENCE [LARGE SCALE GENOMIC DNA]</scope>
    <source>
        <strain evidence="13 14">NPDC078403</strain>
    </source>
</reference>
<dbReference type="Gene3D" id="3.10.520.10">
    <property type="entry name" value="ApbE-like domains"/>
    <property type="match status" value="1"/>
</dbReference>
<proteinExistence type="inferred from homology"/>
<keyword evidence="14" id="KW-1185">Reference proteome</keyword>
<name>A0ABW8KZX2_9GAMM</name>
<evidence type="ECO:0000256" key="11">
    <source>
        <dbReference type="ARBA" id="ARBA00048540"/>
    </source>
</evidence>